<sequence length="472" mass="51650">MPCVPCLPIPCHIHYNQNFTSSNQDSLGPWTLSTSAMIVRIPQANQGTLRQDSVHIVPSLCLGKPCQLPIIMDLLAVATAFGRTGQSTSSRHWQDCLEADHCSRKLNGAAAWLAVLWYNKAARPSFNYRQWHRQYRLPASLTLYLPAYSRYLSTTKQPPVLGIDQLIGPGRMGIQLYLAFETLGGADWASGGEQRQVVTRPPRLTHTSATFVFEPVRLDRSFVVSWAEKRHAWHGGKRGLKRCLDRGNGGGSVALPPYLVHLTITYLGKALSKSMVLPPVPGLFQSFSPLAIAAYSKRFIVRSDLSLVSFPGSGGGARRLPTLGRTTFVIAEPENPLDRGKVPSNTKAEDEVCRRERGGIDYGSIAGMFKCLMPKATVSVDSAGKAWNKLGGEARYSDDDDDDDDDDDNHHHNNNNNNNQNNSSDTINNSCSLLGASQLSGEVWLGLTGGRAIELDWGGGGERDIRGVRLSP</sequence>
<evidence type="ECO:0000313" key="3">
    <source>
        <dbReference type="Proteomes" id="UP001239213"/>
    </source>
</evidence>
<reference evidence="2" key="1">
    <citation type="submission" date="2016-11" db="EMBL/GenBank/DDBJ databases">
        <title>The genome sequence of Colletotrichum cuscutae.</title>
        <authorList>
            <person name="Baroncelli R."/>
        </authorList>
    </citation>
    <scope>NUCLEOTIDE SEQUENCE</scope>
    <source>
        <strain evidence="2">IMI 304802</strain>
    </source>
</reference>
<dbReference type="AlphaFoldDB" id="A0AAJ0DNA1"/>
<evidence type="ECO:0000256" key="1">
    <source>
        <dbReference type="SAM" id="MobiDB-lite"/>
    </source>
</evidence>
<organism evidence="2 3">
    <name type="scientific">Colletotrichum cuscutae</name>
    <dbReference type="NCBI Taxonomy" id="1209917"/>
    <lineage>
        <taxon>Eukaryota</taxon>
        <taxon>Fungi</taxon>
        <taxon>Dikarya</taxon>
        <taxon>Ascomycota</taxon>
        <taxon>Pezizomycotina</taxon>
        <taxon>Sordariomycetes</taxon>
        <taxon>Hypocreomycetidae</taxon>
        <taxon>Glomerellales</taxon>
        <taxon>Glomerellaceae</taxon>
        <taxon>Colletotrichum</taxon>
        <taxon>Colletotrichum acutatum species complex</taxon>
    </lineage>
</organism>
<feature type="compositionally biased region" description="Acidic residues" evidence="1">
    <location>
        <begin position="398"/>
        <end position="407"/>
    </location>
</feature>
<comment type="caution">
    <text evidence="2">The sequence shown here is derived from an EMBL/GenBank/DDBJ whole genome shotgun (WGS) entry which is preliminary data.</text>
</comment>
<keyword evidence="3" id="KW-1185">Reference proteome</keyword>
<feature type="compositionally biased region" description="Low complexity" evidence="1">
    <location>
        <begin position="414"/>
        <end position="426"/>
    </location>
</feature>
<dbReference type="EMBL" id="MPDP01000024">
    <property type="protein sequence ID" value="KAK1493773.1"/>
    <property type="molecule type" value="Genomic_DNA"/>
</dbReference>
<name>A0AAJ0DNA1_9PEZI</name>
<accession>A0AAJ0DNA1</accession>
<feature type="region of interest" description="Disordered" evidence="1">
    <location>
        <begin position="394"/>
        <end position="426"/>
    </location>
</feature>
<evidence type="ECO:0000313" key="2">
    <source>
        <dbReference type="EMBL" id="KAK1493773.1"/>
    </source>
</evidence>
<dbReference type="Proteomes" id="UP001239213">
    <property type="component" value="Unassembled WGS sequence"/>
</dbReference>
<protein>
    <submittedName>
        <fullName evidence="2">Uncharacterized protein</fullName>
    </submittedName>
</protein>
<gene>
    <name evidence="2" type="ORF">CCUS01_03074</name>
</gene>
<proteinExistence type="predicted"/>